<dbReference type="Proteomes" id="UP000004471">
    <property type="component" value="Unassembled WGS sequence"/>
</dbReference>
<gene>
    <name evidence="1" type="ORF">PSYJA_46988</name>
</gene>
<dbReference type="AlphaFoldDB" id="F3G178"/>
<accession>F3G178</accession>
<sequence length="33" mass="3903">GYPAPTRWLRDQLHLTGLPTPDCKEFKAWYKDV</sequence>
<protein>
    <submittedName>
        <fullName evidence="1">Uncharacterized protein</fullName>
    </submittedName>
</protein>
<dbReference type="EMBL" id="AEAH01004580">
    <property type="protein sequence ID" value="EGH36220.1"/>
    <property type="molecule type" value="Genomic_DNA"/>
</dbReference>
<evidence type="ECO:0000313" key="1">
    <source>
        <dbReference type="EMBL" id="EGH36220.1"/>
    </source>
</evidence>
<proteinExistence type="predicted"/>
<organism evidence="1 2">
    <name type="scientific">Pseudomonas syringae pv. japonica str. M301072</name>
    <dbReference type="NCBI Taxonomy" id="629262"/>
    <lineage>
        <taxon>Bacteria</taxon>
        <taxon>Pseudomonadati</taxon>
        <taxon>Pseudomonadota</taxon>
        <taxon>Gammaproteobacteria</taxon>
        <taxon>Pseudomonadales</taxon>
        <taxon>Pseudomonadaceae</taxon>
        <taxon>Pseudomonas</taxon>
        <taxon>Pseudomonas syringae</taxon>
    </lineage>
</organism>
<name>F3G178_PSESX</name>
<comment type="caution">
    <text evidence="1">The sequence shown here is derived from an EMBL/GenBank/DDBJ whole genome shotgun (WGS) entry which is preliminary data.</text>
</comment>
<reference evidence="1 2" key="1">
    <citation type="journal article" date="2011" name="PLoS Pathog.">
        <title>Dynamic evolution of pathogenicity revealed by sequencing and comparative genomics of 19 Pseudomonas syringae isolates.</title>
        <authorList>
            <person name="Baltrus D.A."/>
            <person name="Nishimura M.T."/>
            <person name="Romanchuk A."/>
            <person name="Chang J.H."/>
            <person name="Mukhtar M.S."/>
            <person name="Cherkis K."/>
            <person name="Roach J."/>
            <person name="Grant S.R."/>
            <person name="Jones C.D."/>
            <person name="Dangl J.L."/>
        </authorList>
    </citation>
    <scope>NUCLEOTIDE SEQUENCE [LARGE SCALE GENOMIC DNA]</scope>
    <source>
        <strain evidence="2">M301072PT</strain>
    </source>
</reference>
<evidence type="ECO:0000313" key="2">
    <source>
        <dbReference type="Proteomes" id="UP000004471"/>
    </source>
</evidence>
<dbReference type="HOGENOM" id="CLU_3386490_0_0_6"/>
<feature type="non-terminal residue" evidence="1">
    <location>
        <position position="1"/>
    </location>
</feature>
<feature type="non-terminal residue" evidence="1">
    <location>
        <position position="33"/>
    </location>
</feature>